<evidence type="ECO:0000313" key="2">
    <source>
        <dbReference type="EMBL" id="SEQ04277.1"/>
    </source>
</evidence>
<dbReference type="InterPro" id="IPR012792">
    <property type="entry name" value="3-oxoacid_CoA-transf_A"/>
</dbReference>
<dbReference type="PANTHER" id="PTHR13707:SF60">
    <property type="entry name" value="ACETATE COA-TRANSFERASE SUBUNIT ALPHA"/>
    <property type="match status" value="1"/>
</dbReference>
<dbReference type="Pfam" id="PF01144">
    <property type="entry name" value="CoA_trans"/>
    <property type="match status" value="1"/>
</dbReference>
<gene>
    <name evidence="2" type="ORF">SAMN04488558_104136</name>
</gene>
<dbReference type="GO" id="GO:0008410">
    <property type="term" value="F:CoA-transferase activity"/>
    <property type="evidence" value="ECO:0007669"/>
    <property type="project" value="InterPro"/>
</dbReference>
<dbReference type="Proteomes" id="UP000198833">
    <property type="component" value="Unassembled WGS sequence"/>
</dbReference>
<dbReference type="NCBIfam" id="TIGR02429">
    <property type="entry name" value="pcaI_scoA_fam"/>
    <property type="match status" value="1"/>
</dbReference>
<dbReference type="Gene3D" id="3.40.1080.10">
    <property type="entry name" value="Glutaconate Coenzyme A-transferase"/>
    <property type="match status" value="1"/>
</dbReference>
<dbReference type="SMART" id="SM00882">
    <property type="entry name" value="CoA_trans"/>
    <property type="match status" value="1"/>
</dbReference>
<dbReference type="AlphaFoldDB" id="A0A1H9CT69"/>
<evidence type="ECO:0000313" key="3">
    <source>
        <dbReference type="Proteomes" id="UP000198833"/>
    </source>
</evidence>
<keyword evidence="1 2" id="KW-0808">Transferase</keyword>
<reference evidence="2 3" key="1">
    <citation type="submission" date="2016-10" db="EMBL/GenBank/DDBJ databases">
        <authorList>
            <person name="de Groot N.N."/>
        </authorList>
    </citation>
    <scope>NUCLEOTIDE SEQUENCE [LARGE SCALE GENOMIC DNA]</scope>
    <source>
        <strain evidence="2 3">DSM 15695</strain>
    </source>
</reference>
<name>A0A1H9CT69_9LACT</name>
<dbReference type="OrthoDB" id="9805230at2"/>
<proteinExistence type="predicted"/>
<sequence>MAKIVPIEEAVALIKPGSSFSFNGFLGVSTPIKLFEGLVKAGTKDLSIVAAVMSFPYEEHDISILAVNKQIKKITAAHVGTSREISKQYFAGEIDIDFVPMGTVAECLHAGGAGLGGVITPVGVGTVQEESHEKIVRNGKEYLWYDPITTDAALIKVNKVDKEGNCYCFGTSKSLALECALAAETVIVEADEIVEVGDIEPTDVYIPGMLVDYIVQGLTPAERQDYYKELWGKHNLLSKGVN</sequence>
<dbReference type="InterPro" id="IPR037171">
    <property type="entry name" value="NagB/RpiA_transferase-like"/>
</dbReference>
<dbReference type="SUPFAM" id="SSF100950">
    <property type="entry name" value="NagB/RpiA/CoA transferase-like"/>
    <property type="match status" value="1"/>
</dbReference>
<evidence type="ECO:0000256" key="1">
    <source>
        <dbReference type="ARBA" id="ARBA00022679"/>
    </source>
</evidence>
<dbReference type="EMBL" id="FOEN01000004">
    <property type="protein sequence ID" value="SEQ04277.1"/>
    <property type="molecule type" value="Genomic_DNA"/>
</dbReference>
<keyword evidence="3" id="KW-1185">Reference proteome</keyword>
<organism evidence="2 3">
    <name type="scientific">Ignavigranum ruoffiae</name>
    <dbReference type="NCBI Taxonomy" id="89093"/>
    <lineage>
        <taxon>Bacteria</taxon>
        <taxon>Bacillati</taxon>
        <taxon>Bacillota</taxon>
        <taxon>Bacilli</taxon>
        <taxon>Lactobacillales</taxon>
        <taxon>Aerococcaceae</taxon>
        <taxon>Ignavigranum</taxon>
    </lineage>
</organism>
<protein>
    <submittedName>
        <fullName evidence="2">Acetate CoA/acetoacetate CoA-transferase alpha subunit</fullName>
    </submittedName>
</protein>
<dbReference type="PANTHER" id="PTHR13707">
    <property type="entry name" value="KETOACID-COENZYME A TRANSFERASE"/>
    <property type="match status" value="1"/>
</dbReference>
<dbReference type="RefSeq" id="WP_092571351.1">
    <property type="nucleotide sequence ID" value="NZ_CALUDV010000003.1"/>
</dbReference>
<dbReference type="InterPro" id="IPR004165">
    <property type="entry name" value="CoA_trans_fam_I"/>
</dbReference>
<dbReference type="STRING" id="89093.SAMN04488558_104136"/>
<accession>A0A1H9CT69</accession>